<evidence type="ECO:0000313" key="4">
    <source>
        <dbReference type="Proteomes" id="UP000285190"/>
    </source>
</evidence>
<feature type="region of interest" description="Disordered" evidence="1">
    <location>
        <begin position="48"/>
        <end position="97"/>
    </location>
</feature>
<feature type="domain" description="SGNH hydrolase-type esterase" evidence="2">
    <location>
        <begin position="103"/>
        <end position="281"/>
    </location>
</feature>
<dbReference type="InterPro" id="IPR013830">
    <property type="entry name" value="SGNH_hydro"/>
</dbReference>
<protein>
    <submittedName>
        <fullName evidence="3">SGNH/GDSL hydrolase family protein</fullName>
    </submittedName>
</protein>
<dbReference type="Proteomes" id="UP000285190">
    <property type="component" value="Unassembled WGS sequence"/>
</dbReference>
<dbReference type="Pfam" id="PF13472">
    <property type="entry name" value="Lipase_GDSL_2"/>
    <property type="match status" value="1"/>
</dbReference>
<dbReference type="EMBL" id="QYUN01000002">
    <property type="protein sequence ID" value="RJG05749.1"/>
    <property type="molecule type" value="Genomic_DNA"/>
</dbReference>
<dbReference type="SUPFAM" id="SSF52266">
    <property type="entry name" value="SGNH hydrolase"/>
    <property type="match status" value="1"/>
</dbReference>
<proteinExistence type="predicted"/>
<evidence type="ECO:0000313" key="3">
    <source>
        <dbReference type="EMBL" id="RJG05749.1"/>
    </source>
</evidence>
<comment type="caution">
    <text evidence="3">The sequence shown here is derived from an EMBL/GenBank/DDBJ whole genome shotgun (WGS) entry which is preliminary data.</text>
</comment>
<keyword evidence="4" id="KW-1185">Reference proteome</keyword>
<evidence type="ECO:0000256" key="1">
    <source>
        <dbReference type="SAM" id="MobiDB-lite"/>
    </source>
</evidence>
<feature type="compositionally biased region" description="Low complexity" evidence="1">
    <location>
        <begin position="53"/>
        <end position="85"/>
    </location>
</feature>
<organism evidence="3 4">
    <name type="scientific">Noviherbaspirillum cavernae</name>
    <dbReference type="NCBI Taxonomy" id="2320862"/>
    <lineage>
        <taxon>Bacteria</taxon>
        <taxon>Pseudomonadati</taxon>
        <taxon>Pseudomonadota</taxon>
        <taxon>Betaproteobacteria</taxon>
        <taxon>Burkholderiales</taxon>
        <taxon>Oxalobacteraceae</taxon>
        <taxon>Noviherbaspirillum</taxon>
    </lineage>
</organism>
<keyword evidence="3" id="KW-0378">Hydrolase</keyword>
<dbReference type="Gene3D" id="3.40.50.1110">
    <property type="entry name" value="SGNH hydrolase"/>
    <property type="match status" value="1"/>
</dbReference>
<dbReference type="InterPro" id="IPR036514">
    <property type="entry name" value="SGNH_hydro_sf"/>
</dbReference>
<sequence length="304" mass="32622">MTRSSRYLLLDSEGAAQLLNLVLESRLMRITYPSLLFLSLVLASCGGGGGGTTTPAAQNTNTTPPTTTPGGTTTTPPTTTPGGTTTPPPTTTPNNTPRVVEYYGDSTIRGCKTDTNCQQQAAKPAPQAFDETLPATPNHTVSNKGVDSTYACQLLNGGNRDQDGVTVLGSWQQRMAASRATHVIVNYGINDRLQYDVNTYKQCLFSIARVAKQSGKQIIFETPNPITAGDVGPYAQAMREVAAQTDIQAPVIDQFTYLSNKYQGRITEIVPDGLHPTDAVYVEKGQFAAQEFQKKCGNFTCTLN</sequence>
<accession>A0A418WZV3</accession>
<name>A0A418WZV3_9BURK</name>
<reference evidence="3 4" key="1">
    <citation type="submission" date="2018-09" db="EMBL/GenBank/DDBJ databases">
        <authorList>
            <person name="Zhu H."/>
        </authorList>
    </citation>
    <scope>NUCLEOTIDE SEQUENCE [LARGE SCALE GENOMIC DNA]</scope>
    <source>
        <strain evidence="3 4">K2R10-39</strain>
    </source>
</reference>
<gene>
    <name evidence="3" type="ORF">D3870_06700</name>
</gene>
<dbReference type="GO" id="GO:0016788">
    <property type="term" value="F:hydrolase activity, acting on ester bonds"/>
    <property type="evidence" value="ECO:0007669"/>
    <property type="project" value="UniProtKB-ARBA"/>
</dbReference>
<evidence type="ECO:0000259" key="2">
    <source>
        <dbReference type="Pfam" id="PF13472"/>
    </source>
</evidence>
<dbReference type="CDD" id="cd00229">
    <property type="entry name" value="SGNH_hydrolase"/>
    <property type="match status" value="1"/>
</dbReference>
<dbReference type="AlphaFoldDB" id="A0A418WZV3"/>